<dbReference type="Gramene" id="KRH62241">
    <property type="protein sequence ID" value="KRH62241"/>
    <property type="gene ID" value="GLYMA_04G095300"/>
</dbReference>
<dbReference type="PaxDb" id="3847-GLYMA04G10185.1"/>
<feature type="compositionally biased region" description="Basic and acidic residues" evidence="3">
    <location>
        <begin position="490"/>
        <end position="499"/>
    </location>
</feature>
<dbReference type="InterPro" id="IPR001005">
    <property type="entry name" value="SANT/Myb"/>
</dbReference>
<dbReference type="SUPFAM" id="SSF46689">
    <property type="entry name" value="Homeodomain-like"/>
    <property type="match status" value="1"/>
</dbReference>
<feature type="region of interest" description="Disordered" evidence="3">
    <location>
        <begin position="557"/>
        <end position="596"/>
    </location>
</feature>
<evidence type="ECO:0000313" key="7">
    <source>
        <dbReference type="EnsemblPlants" id="KRH62241"/>
    </source>
</evidence>
<keyword evidence="2" id="KW-0539">Nucleus</keyword>
<dbReference type="PANTHER" id="PTHR47206:SF1">
    <property type="entry name" value="HOMEODOMAIN-LIKE SUPERFAMILY PROTEIN"/>
    <property type="match status" value="1"/>
</dbReference>
<comment type="subcellular location">
    <subcellularLocation>
        <location evidence="1">Nucleus</location>
    </subcellularLocation>
</comment>
<dbReference type="AlphaFoldDB" id="K7KJ55"/>
<dbReference type="PANTHER" id="PTHR47206">
    <property type="entry name" value="HOMEODOMAIN-LIKE SUPERFAMILY PROTEIN"/>
    <property type="match status" value="1"/>
</dbReference>
<dbReference type="InterPro" id="IPR017930">
    <property type="entry name" value="Myb_dom"/>
</dbReference>
<dbReference type="Proteomes" id="UP000008827">
    <property type="component" value="Chromosome 4"/>
</dbReference>
<feature type="region of interest" description="Disordered" evidence="3">
    <location>
        <begin position="316"/>
        <end position="336"/>
    </location>
</feature>
<evidence type="ECO:0000256" key="1">
    <source>
        <dbReference type="ARBA" id="ARBA00004123"/>
    </source>
</evidence>
<evidence type="ECO:0000256" key="3">
    <source>
        <dbReference type="SAM" id="MobiDB-lite"/>
    </source>
</evidence>
<dbReference type="ExpressionAtlas" id="K7KJ55">
    <property type="expression patterns" value="baseline"/>
</dbReference>
<dbReference type="PROSITE" id="PS50090">
    <property type="entry name" value="MYB_LIKE"/>
    <property type="match status" value="1"/>
</dbReference>
<dbReference type="PROSITE" id="PS51294">
    <property type="entry name" value="HTH_MYB"/>
    <property type="match status" value="1"/>
</dbReference>
<dbReference type="Pfam" id="PF00249">
    <property type="entry name" value="Myb_DNA-binding"/>
    <property type="match status" value="1"/>
</dbReference>
<dbReference type="OMA" id="INIPVCH"/>
<organism evidence="7">
    <name type="scientific">Glycine max</name>
    <name type="common">Soybean</name>
    <name type="synonym">Glycine hispida</name>
    <dbReference type="NCBI Taxonomy" id="3847"/>
    <lineage>
        <taxon>Eukaryota</taxon>
        <taxon>Viridiplantae</taxon>
        <taxon>Streptophyta</taxon>
        <taxon>Embryophyta</taxon>
        <taxon>Tracheophyta</taxon>
        <taxon>Spermatophyta</taxon>
        <taxon>Magnoliopsida</taxon>
        <taxon>eudicotyledons</taxon>
        <taxon>Gunneridae</taxon>
        <taxon>Pentapetalae</taxon>
        <taxon>rosids</taxon>
        <taxon>fabids</taxon>
        <taxon>Fabales</taxon>
        <taxon>Fabaceae</taxon>
        <taxon>Papilionoideae</taxon>
        <taxon>50 kb inversion clade</taxon>
        <taxon>NPAAA clade</taxon>
        <taxon>indigoferoid/millettioid clade</taxon>
        <taxon>Phaseoleae</taxon>
        <taxon>Glycine</taxon>
        <taxon>Glycine subgen. Soja</taxon>
    </lineage>
</organism>
<dbReference type="CDD" id="cd11660">
    <property type="entry name" value="SANT_TRF"/>
    <property type="match status" value="1"/>
</dbReference>
<feature type="domain" description="Myb-like" evidence="4">
    <location>
        <begin position="200"/>
        <end position="254"/>
    </location>
</feature>
<proteinExistence type="predicted"/>
<dbReference type="EMBL" id="CM000837">
    <property type="protein sequence ID" value="KRH62241.1"/>
    <property type="molecule type" value="Genomic_DNA"/>
</dbReference>
<keyword evidence="8" id="KW-1185">Reference proteome</keyword>
<dbReference type="Gene3D" id="1.10.10.60">
    <property type="entry name" value="Homeodomain-like"/>
    <property type="match status" value="1"/>
</dbReference>
<dbReference type="InterPro" id="IPR009057">
    <property type="entry name" value="Homeodomain-like_sf"/>
</dbReference>
<evidence type="ECO:0000313" key="8">
    <source>
        <dbReference type="Proteomes" id="UP000008827"/>
    </source>
</evidence>
<feature type="region of interest" description="Disordered" evidence="3">
    <location>
        <begin position="447"/>
        <end position="514"/>
    </location>
</feature>
<sequence>MPEKKNKKVSFTEEDAVTLMQRYDATTVFTLLQEVAHYPHPKIDWCELVKKSATEISNAREYQMLWRHLAYRHSLPEIFEDGDEPLPHFQDDDSDLECELEAFPPVSVECASEAAACVKVMIASRTLSESAPSSSTIEAPLTINVPVCHSSRTPIENSQPSNLMQGTSIIFPVTVQRQTLPTISSTDGIETKGIVGGNMASKRKRKAWSEEEDMQLRAAVQRWGEGNWATMAKGDDFPIKRSATQLAQRWSILRKKDGCTNTGTITSTQYTTAEQLATRHSLSLALDMPFKKLTAPGMTDVKPSTSVKNQAQIRNTTEKVSSSLVPPQQPSQQALLGSSDLHAKSKLADEKPVLKGNLISDHVVKSATATLGTRVDPLSNTISQIKVAQVKNATDTKPAVSSLTKPSISTNLPSDPKNKHVTSLADKGAQVKHAVDTKPAVSSLIKPSISTNLPSDPKNKHVTPLADKVPLKQVVNPTKELKVSDPSTTPKEKVQENEPPKVTTGSQVDSSLEKGRFEKGLETSTPLVKISCGEEVSKDKANPVVVCEEQGSVKKATENNNIDKGSQNLDHDKKIDSINQSSNDQNANDKHVNLPVQDELSLSAKVVKSDGEC</sequence>
<evidence type="ECO:0000256" key="2">
    <source>
        <dbReference type="ARBA" id="ARBA00023242"/>
    </source>
</evidence>
<dbReference type="SMART" id="SM00717">
    <property type="entry name" value="SANT"/>
    <property type="match status" value="1"/>
</dbReference>
<protein>
    <submittedName>
        <fullName evidence="6 7">Uncharacterized protein</fullName>
    </submittedName>
</protein>
<accession>K7KJ55</accession>
<name>K7KJ55_SOYBN</name>
<dbReference type="GO" id="GO:0005634">
    <property type="term" value="C:nucleus"/>
    <property type="evidence" value="ECO:0007669"/>
    <property type="project" value="UniProtKB-SubCell"/>
</dbReference>
<dbReference type="GeneID" id="100805773"/>
<evidence type="ECO:0000259" key="5">
    <source>
        <dbReference type="PROSITE" id="PS51294"/>
    </source>
</evidence>
<feature type="region of interest" description="Disordered" evidence="3">
    <location>
        <begin position="393"/>
        <end position="421"/>
    </location>
</feature>
<reference evidence="6" key="3">
    <citation type="submission" date="2018-07" db="EMBL/GenBank/DDBJ databases">
        <title>WGS assembly of Glycine max.</title>
        <authorList>
            <person name="Schmutz J."/>
            <person name="Cannon S."/>
            <person name="Schlueter J."/>
            <person name="Ma J."/>
            <person name="Mitros T."/>
            <person name="Nelson W."/>
            <person name="Hyten D."/>
            <person name="Song Q."/>
            <person name="Thelen J."/>
            <person name="Cheng J."/>
            <person name="Xu D."/>
            <person name="Hellsten U."/>
            <person name="May G."/>
            <person name="Yu Y."/>
            <person name="Sakurai T."/>
            <person name="Umezawa T."/>
            <person name="Bhattacharyya M."/>
            <person name="Sandhu D."/>
            <person name="Valliyodan B."/>
            <person name="Lindquist E."/>
            <person name="Peto M."/>
            <person name="Grant D."/>
            <person name="Shu S."/>
            <person name="Goodstein D."/>
            <person name="Barry K."/>
            <person name="Futrell-Griggs M."/>
            <person name="Abernathy B."/>
            <person name="Du J."/>
            <person name="Tian Z."/>
            <person name="Zhu L."/>
            <person name="Gill N."/>
            <person name="Joshi T."/>
            <person name="Libault M."/>
            <person name="Sethuraman A."/>
            <person name="Zhang X."/>
            <person name="Shinozaki K."/>
            <person name="Nguyen H."/>
            <person name="Wing R."/>
            <person name="Cregan P."/>
            <person name="Specht J."/>
            <person name="Grimwood J."/>
            <person name="Rokhsar D."/>
            <person name="Stacey G."/>
            <person name="Shoemaker R."/>
            <person name="Jackson S."/>
        </authorList>
    </citation>
    <scope>NUCLEOTIDE SEQUENCE</scope>
    <source>
        <tissue evidence="6">Callus</tissue>
    </source>
</reference>
<feature type="compositionally biased region" description="Polar residues" evidence="3">
    <location>
        <begin position="558"/>
        <end position="568"/>
    </location>
</feature>
<evidence type="ECO:0000259" key="4">
    <source>
        <dbReference type="PROSITE" id="PS50090"/>
    </source>
</evidence>
<evidence type="ECO:0000313" key="6">
    <source>
        <dbReference type="EMBL" id="KRH62241.1"/>
    </source>
</evidence>
<dbReference type="OrthoDB" id="608866at2759"/>
<reference evidence="7" key="2">
    <citation type="submission" date="2018-02" db="UniProtKB">
        <authorList>
            <consortium name="EnsemblPlants"/>
        </authorList>
    </citation>
    <scope>IDENTIFICATION</scope>
    <source>
        <strain evidence="7">Williams 82</strain>
    </source>
</reference>
<feature type="compositionally biased region" description="Polar residues" evidence="3">
    <location>
        <begin position="393"/>
        <end position="413"/>
    </location>
</feature>
<feature type="compositionally biased region" description="Polar residues" evidence="3">
    <location>
        <begin position="577"/>
        <end position="586"/>
    </location>
</feature>
<feature type="compositionally biased region" description="Low complexity" evidence="3">
    <location>
        <begin position="321"/>
        <end position="336"/>
    </location>
</feature>
<dbReference type="eggNOG" id="ENOG502QQVU">
    <property type="taxonomic scope" value="Eukaryota"/>
</dbReference>
<feature type="domain" description="HTH myb-type" evidence="5">
    <location>
        <begin position="200"/>
        <end position="258"/>
    </location>
</feature>
<dbReference type="RefSeq" id="XP_014630054.1">
    <property type="nucleotide sequence ID" value="XM_014774568.3"/>
</dbReference>
<dbReference type="SMR" id="K7KJ55"/>
<dbReference type="EnsemblPlants" id="KRH62241">
    <property type="protein sequence ID" value="KRH62241"/>
    <property type="gene ID" value="GLYMA_04G095300"/>
</dbReference>
<reference evidence="6 7" key="1">
    <citation type="journal article" date="2010" name="Nature">
        <title>Genome sequence of the palaeopolyploid soybean.</title>
        <authorList>
            <person name="Schmutz J."/>
            <person name="Cannon S.B."/>
            <person name="Schlueter J."/>
            <person name="Ma J."/>
            <person name="Mitros T."/>
            <person name="Nelson W."/>
            <person name="Hyten D.L."/>
            <person name="Song Q."/>
            <person name="Thelen J.J."/>
            <person name="Cheng J."/>
            <person name="Xu D."/>
            <person name="Hellsten U."/>
            <person name="May G.D."/>
            <person name="Yu Y."/>
            <person name="Sakurai T."/>
            <person name="Umezawa T."/>
            <person name="Bhattacharyya M.K."/>
            <person name="Sandhu D."/>
            <person name="Valliyodan B."/>
            <person name="Lindquist E."/>
            <person name="Peto M."/>
            <person name="Grant D."/>
            <person name="Shu S."/>
            <person name="Goodstein D."/>
            <person name="Barry K."/>
            <person name="Futrell-Griggs M."/>
            <person name="Abernathy B."/>
            <person name="Du J."/>
            <person name="Tian Z."/>
            <person name="Zhu L."/>
            <person name="Gill N."/>
            <person name="Joshi T."/>
            <person name="Libault M."/>
            <person name="Sethuraman A."/>
            <person name="Zhang X.-C."/>
            <person name="Shinozaki K."/>
            <person name="Nguyen H.T."/>
            <person name="Wing R.A."/>
            <person name="Cregan P."/>
            <person name="Specht J."/>
            <person name="Grimwood J."/>
            <person name="Rokhsar D."/>
            <person name="Stacey G."/>
            <person name="Shoemaker R.C."/>
            <person name="Jackson S.A."/>
        </authorList>
    </citation>
    <scope>NUCLEOTIDE SEQUENCE [LARGE SCALE GENOMIC DNA]</scope>
    <source>
        <strain evidence="7">cv. Williams 82</strain>
        <tissue evidence="6">Callus</tissue>
    </source>
</reference>
<gene>
    <name evidence="7" type="primary">LOC100805773</name>
    <name evidence="6" type="ORF">GLYMA_04G095300</name>
</gene>
<dbReference type="GO" id="GO:0000976">
    <property type="term" value="F:transcription cis-regulatory region binding"/>
    <property type="evidence" value="ECO:0000318"/>
    <property type="project" value="GO_Central"/>
</dbReference>